<protein>
    <submittedName>
        <fullName evidence="2">Uncharacterized protein</fullName>
    </submittedName>
</protein>
<dbReference type="EMBL" id="PSRQ01000042">
    <property type="protein sequence ID" value="PWU23228.1"/>
    <property type="molecule type" value="Genomic_DNA"/>
</dbReference>
<reference evidence="2 3" key="1">
    <citation type="submission" date="2018-02" db="EMBL/GenBank/DDBJ databases">
        <title>Genomic Reconstructions from Amazon Rainforest and Pasture Soil Reveal Novel Insights into the Physiology of Candidate Phyla in Tropical Sites.</title>
        <authorList>
            <person name="Kroeger M.E."/>
            <person name="Delmont T."/>
            <person name="Eren A.M."/>
            <person name="Guo J."/>
            <person name="Meyer K.M."/>
            <person name="Khan K."/>
            <person name="Rodrigues J.L.M."/>
            <person name="Bohannan B.J.M."/>
            <person name="Tringe S."/>
            <person name="Borges C.D."/>
            <person name="Tiedje J."/>
            <person name="Tsai S.M."/>
            <person name="Nusslein K."/>
        </authorList>
    </citation>
    <scope>NUCLEOTIDE SEQUENCE [LARGE SCALE GENOMIC DNA]</scope>
    <source>
        <strain evidence="2">Amazon FNV 2010 28 9</strain>
    </source>
</reference>
<feature type="transmembrane region" description="Helical" evidence="1">
    <location>
        <begin position="92"/>
        <end position="109"/>
    </location>
</feature>
<gene>
    <name evidence="2" type="ORF">C5B42_03630</name>
</gene>
<feature type="transmembrane region" description="Helical" evidence="1">
    <location>
        <begin position="115"/>
        <end position="131"/>
    </location>
</feature>
<organism evidence="2 3">
    <name type="scientific">Candidatus Cerribacteria bacterium 'Amazon FNV 2010 28 9'</name>
    <dbReference type="NCBI Taxonomy" id="2081795"/>
    <lineage>
        <taxon>Bacteria</taxon>
        <taxon>Candidatus Cerribacteria</taxon>
    </lineage>
</organism>
<keyword evidence="1" id="KW-1133">Transmembrane helix</keyword>
<comment type="caution">
    <text evidence="2">The sequence shown here is derived from an EMBL/GenBank/DDBJ whole genome shotgun (WGS) entry which is preliminary data.</text>
</comment>
<proteinExistence type="predicted"/>
<sequence>MKRHIVQESLVCFVVFTLLLLCVFIEQAVGLTGATAWFFFLLVQRRLSLRFLVPLSLIVDIFLFRPLGITLLGISLVLFVRSLSFSKHAQWWVEWCVQLCIVIVFAVGIDHIHPTVLMSIIPGSIVLAHVLRRSRRKQETVFS</sequence>
<accession>A0A317JPQ0</accession>
<evidence type="ECO:0000313" key="2">
    <source>
        <dbReference type="EMBL" id="PWU23228.1"/>
    </source>
</evidence>
<evidence type="ECO:0000313" key="3">
    <source>
        <dbReference type="Proteomes" id="UP000246104"/>
    </source>
</evidence>
<dbReference type="Proteomes" id="UP000246104">
    <property type="component" value="Unassembled WGS sequence"/>
</dbReference>
<dbReference type="AlphaFoldDB" id="A0A317JPQ0"/>
<keyword evidence="1" id="KW-0812">Transmembrane</keyword>
<evidence type="ECO:0000256" key="1">
    <source>
        <dbReference type="SAM" id="Phobius"/>
    </source>
</evidence>
<keyword evidence="1" id="KW-0472">Membrane</keyword>
<name>A0A317JPQ0_9BACT</name>
<feature type="transmembrane region" description="Helical" evidence="1">
    <location>
        <begin position="57"/>
        <end position="80"/>
    </location>
</feature>